<evidence type="ECO:0000313" key="1">
    <source>
        <dbReference type="EMBL" id="WWD19693.1"/>
    </source>
</evidence>
<dbReference type="Proteomes" id="UP000322225">
    <property type="component" value="Chromosome 7"/>
</dbReference>
<dbReference type="SUPFAM" id="SSF52047">
    <property type="entry name" value="RNI-like"/>
    <property type="match status" value="1"/>
</dbReference>
<dbReference type="GeneID" id="43588229"/>
<reference evidence="1" key="1">
    <citation type="submission" date="2017-08" db="EMBL/GenBank/DDBJ databases">
        <authorList>
            <person name="Cuomo C."/>
            <person name="Billmyre B."/>
            <person name="Heitman J."/>
        </authorList>
    </citation>
    <scope>NUCLEOTIDE SEQUENCE</scope>
    <source>
        <strain evidence="1">CBS 12478</strain>
    </source>
</reference>
<gene>
    <name evidence="1" type="ORF">CI109_104157</name>
</gene>
<proteinExistence type="predicted"/>
<dbReference type="KEGG" id="ksn:43588229"/>
<reference evidence="1" key="2">
    <citation type="submission" date="2024-01" db="EMBL/GenBank/DDBJ databases">
        <title>Comparative genomics of Cryptococcus and Kwoniella reveals pathogenesis evolution and contrasting modes of karyotype evolution via chromosome fusion or intercentromeric recombination.</title>
        <authorList>
            <person name="Coelho M.A."/>
            <person name="David-Palma M."/>
            <person name="Shea T."/>
            <person name="Bowers K."/>
            <person name="McGinley-Smith S."/>
            <person name="Mohammad A.W."/>
            <person name="Gnirke A."/>
            <person name="Yurkov A.M."/>
            <person name="Nowrousian M."/>
            <person name="Sun S."/>
            <person name="Cuomo C.A."/>
            <person name="Heitman J."/>
        </authorList>
    </citation>
    <scope>NUCLEOTIDE SEQUENCE</scope>
    <source>
        <strain evidence="1">CBS 12478</strain>
    </source>
</reference>
<organism evidence="1 2">
    <name type="scientific">Kwoniella shandongensis</name>
    <dbReference type="NCBI Taxonomy" id="1734106"/>
    <lineage>
        <taxon>Eukaryota</taxon>
        <taxon>Fungi</taxon>
        <taxon>Dikarya</taxon>
        <taxon>Basidiomycota</taxon>
        <taxon>Agaricomycotina</taxon>
        <taxon>Tremellomycetes</taxon>
        <taxon>Tremellales</taxon>
        <taxon>Cryptococcaceae</taxon>
        <taxon>Kwoniella</taxon>
    </lineage>
</organism>
<protein>
    <submittedName>
        <fullName evidence="1">Uncharacterized protein</fullName>
    </submittedName>
</protein>
<name>A0A5M6C4Q8_9TREE</name>
<accession>A0A5M6C4Q8</accession>
<dbReference type="EMBL" id="CP144057">
    <property type="protein sequence ID" value="WWD19693.1"/>
    <property type="molecule type" value="Genomic_DNA"/>
</dbReference>
<dbReference type="AlphaFoldDB" id="A0A5M6C4Q8"/>
<sequence>MPTSLLNLADDTLRLIGDYLDDTDSIPLPSFYPHSENYRHRFDKQLGGSHRRLRNSCRRLHHVLPQGELHVEIKWMFMLKIWMENVPDYFLRSVTRLRINLYKQYAKDLQGCWSDFTTFLTRLPNLEELYLSGTPFCEHRDSVEISTDKLAIPADMILPKLKSFANEIECGHCLVYLEPLLITAPNLQHVKSVFGFNDIGEEEALDTSNRLFDLRRRHNIKATKLETLYLAVNQSYTTEDVLVEFVDSCPRLKEFVITRRIGDKDTRLTSLFDVAALSNRAPRPWQFEVRSESFGRLSELADEFRDLKHLEILDCAMKLELSQYVCSRQSYRGPLRDRDPTAPPAVRNDDRFRVSPERYEDIYAEAIIAATKVFVDKCPSIRTLRFWDDFTQPNTGIINVPNRDWLRWESHVIVDAESGKVEITVERPPKCFTWQFSSNTDGTKMGRQS</sequence>
<dbReference type="InterPro" id="IPR032675">
    <property type="entry name" value="LRR_dom_sf"/>
</dbReference>
<keyword evidence="2" id="KW-1185">Reference proteome</keyword>
<dbReference type="Gene3D" id="3.80.10.10">
    <property type="entry name" value="Ribonuclease Inhibitor"/>
    <property type="match status" value="1"/>
</dbReference>
<evidence type="ECO:0000313" key="2">
    <source>
        <dbReference type="Proteomes" id="UP000322225"/>
    </source>
</evidence>
<dbReference type="OrthoDB" id="2564533at2759"/>
<dbReference type="RefSeq" id="XP_031861700.1">
    <property type="nucleotide sequence ID" value="XM_032004098.1"/>
</dbReference>